<accession>A0A225WN40</accession>
<sequence>MAQTLERHCLKRFEGESAGVHKEDLRILMDDLYFDPASIKDCQDAALLALMWHAFGRASYLGFVAKSNLKISADGVRVNTSKEQGISIFPDQVSFVTCPLCAIVMALVISHLLDNPQFVTGDEERTVIPIDIFLAEALAACDGDNTERPPRLQASHA</sequence>
<gene>
    <name evidence="1" type="ORF">PHMEG_0006778</name>
</gene>
<organism evidence="1 2">
    <name type="scientific">Phytophthora megakarya</name>
    <dbReference type="NCBI Taxonomy" id="4795"/>
    <lineage>
        <taxon>Eukaryota</taxon>
        <taxon>Sar</taxon>
        <taxon>Stramenopiles</taxon>
        <taxon>Oomycota</taxon>
        <taxon>Peronosporomycetes</taxon>
        <taxon>Peronosporales</taxon>
        <taxon>Peronosporaceae</taxon>
        <taxon>Phytophthora</taxon>
    </lineage>
</organism>
<reference evidence="2" key="1">
    <citation type="submission" date="2017-03" db="EMBL/GenBank/DDBJ databases">
        <title>Phytopthora megakarya and P. palmivora, two closely related causual agents of cacao black pod achieved similar genome size and gene model numbers by different mechanisms.</title>
        <authorList>
            <person name="Ali S."/>
            <person name="Shao J."/>
            <person name="Larry D.J."/>
            <person name="Kronmiller B."/>
            <person name="Shen D."/>
            <person name="Strem M.D."/>
            <person name="Melnick R.L."/>
            <person name="Guiltinan M.J."/>
            <person name="Tyler B.M."/>
            <person name="Meinhardt L.W."/>
            <person name="Bailey B.A."/>
        </authorList>
    </citation>
    <scope>NUCLEOTIDE SEQUENCE [LARGE SCALE GENOMIC DNA]</scope>
    <source>
        <strain evidence="2">zdho120</strain>
    </source>
</reference>
<comment type="caution">
    <text evidence="1">The sequence shown here is derived from an EMBL/GenBank/DDBJ whole genome shotgun (WGS) entry which is preliminary data.</text>
</comment>
<evidence type="ECO:0000313" key="1">
    <source>
        <dbReference type="EMBL" id="OWZ19032.1"/>
    </source>
</evidence>
<dbReference type="AlphaFoldDB" id="A0A225WN40"/>
<dbReference type="EMBL" id="NBNE01000498">
    <property type="protein sequence ID" value="OWZ19032.1"/>
    <property type="molecule type" value="Genomic_DNA"/>
</dbReference>
<dbReference type="STRING" id="4795.A0A225WN40"/>
<protein>
    <submittedName>
        <fullName evidence="1">Uncharacterized protein</fullName>
    </submittedName>
</protein>
<keyword evidence="2" id="KW-1185">Reference proteome</keyword>
<name>A0A225WN40_9STRA</name>
<proteinExistence type="predicted"/>
<dbReference type="Proteomes" id="UP000198211">
    <property type="component" value="Unassembled WGS sequence"/>
</dbReference>
<evidence type="ECO:0000313" key="2">
    <source>
        <dbReference type="Proteomes" id="UP000198211"/>
    </source>
</evidence>